<gene>
    <name evidence="1" type="ORF">SAMN02745131_02648</name>
</gene>
<keyword evidence="2" id="KW-1185">Reference proteome</keyword>
<evidence type="ECO:0000313" key="1">
    <source>
        <dbReference type="EMBL" id="SHF45184.1"/>
    </source>
</evidence>
<accession>A0A1M5BRJ3</accession>
<dbReference type="InterPro" id="IPR036237">
    <property type="entry name" value="Xyl_isomerase-like_sf"/>
</dbReference>
<proteinExistence type="predicted"/>
<evidence type="ECO:0000313" key="2">
    <source>
        <dbReference type="Proteomes" id="UP000184048"/>
    </source>
</evidence>
<organism evidence="1 2">
    <name type="scientific">Flavisolibacter ginsengisoli DSM 18119</name>
    <dbReference type="NCBI Taxonomy" id="1121884"/>
    <lineage>
        <taxon>Bacteria</taxon>
        <taxon>Pseudomonadati</taxon>
        <taxon>Bacteroidota</taxon>
        <taxon>Chitinophagia</taxon>
        <taxon>Chitinophagales</taxon>
        <taxon>Chitinophagaceae</taxon>
        <taxon>Flavisolibacter</taxon>
    </lineage>
</organism>
<dbReference type="Gene3D" id="3.20.20.150">
    <property type="entry name" value="Divalent-metal-dependent TIM barrel enzymes"/>
    <property type="match status" value="1"/>
</dbReference>
<dbReference type="EMBL" id="FQUU01000011">
    <property type="protein sequence ID" value="SHF45184.1"/>
    <property type="molecule type" value="Genomic_DNA"/>
</dbReference>
<sequence>MLSSLDILAAGNQPDFAAGNNFDLKILATNWGFPGSLEEYCTKVKKEGYDGIELWWPKEKQAQDELFGLLEKYQLEVGFLCGAYQSNYKEHAADFKKAVTDAAASRHRPLYINCHSGKDYFSFEENQALIDHTLQVSKNTGLLICHETHRSRMLFAAPVARKFLEKNSGLKITFDVSHWCNVSESLLEDQPETLKLTLERTEHIHARIGHAEGPQVNDPRAPEWEAAVKAHLAWWDTVIARKKKEGGRITILTEFGPPDYMPTTPYTRQPLADQWGINVHMMHLLRKRYLTA</sequence>
<dbReference type="SUPFAM" id="SSF51658">
    <property type="entry name" value="Xylose isomerase-like"/>
    <property type="match status" value="1"/>
</dbReference>
<keyword evidence="1" id="KW-0413">Isomerase</keyword>
<dbReference type="Proteomes" id="UP000184048">
    <property type="component" value="Unassembled WGS sequence"/>
</dbReference>
<dbReference type="AlphaFoldDB" id="A0A1M5BRJ3"/>
<name>A0A1M5BRJ3_9BACT</name>
<reference evidence="1 2" key="1">
    <citation type="submission" date="2016-11" db="EMBL/GenBank/DDBJ databases">
        <authorList>
            <person name="Jaros S."/>
            <person name="Januszkiewicz K."/>
            <person name="Wedrychowicz H."/>
        </authorList>
    </citation>
    <scope>NUCLEOTIDE SEQUENCE [LARGE SCALE GENOMIC DNA]</scope>
    <source>
        <strain evidence="1 2">DSM 18119</strain>
    </source>
</reference>
<dbReference type="GO" id="GO:0016853">
    <property type="term" value="F:isomerase activity"/>
    <property type="evidence" value="ECO:0007669"/>
    <property type="project" value="UniProtKB-KW"/>
</dbReference>
<dbReference type="STRING" id="1121884.SAMN02745131_02648"/>
<dbReference type="RefSeq" id="WP_245793117.1">
    <property type="nucleotide sequence ID" value="NZ_FQUU01000011.1"/>
</dbReference>
<protein>
    <submittedName>
        <fullName evidence="1">Sugar phosphate isomerase/epimerase</fullName>
    </submittedName>
</protein>